<name>A0ABD3I4K0_9MARC</name>
<evidence type="ECO:0000313" key="3">
    <source>
        <dbReference type="Proteomes" id="UP001633002"/>
    </source>
</evidence>
<protein>
    <recommendedName>
        <fullName evidence="4">Gag protein</fullName>
    </recommendedName>
</protein>
<feature type="compositionally biased region" description="Basic and acidic residues" evidence="1">
    <location>
        <begin position="143"/>
        <end position="152"/>
    </location>
</feature>
<dbReference type="EMBL" id="JBJQOH010000002">
    <property type="protein sequence ID" value="KAL3697280.1"/>
    <property type="molecule type" value="Genomic_DNA"/>
</dbReference>
<evidence type="ECO:0000313" key="2">
    <source>
        <dbReference type="EMBL" id="KAL3697280.1"/>
    </source>
</evidence>
<gene>
    <name evidence="2" type="ORF">R1sor_011356</name>
</gene>
<feature type="region of interest" description="Disordered" evidence="1">
    <location>
        <begin position="138"/>
        <end position="157"/>
    </location>
</feature>
<keyword evidence="3" id="KW-1185">Reference proteome</keyword>
<comment type="caution">
    <text evidence="2">The sequence shown here is derived from an EMBL/GenBank/DDBJ whole genome shotgun (WGS) entry which is preliminary data.</text>
</comment>
<feature type="compositionally biased region" description="Pro residues" evidence="1">
    <location>
        <begin position="391"/>
        <end position="401"/>
    </location>
</feature>
<dbReference type="AlphaFoldDB" id="A0ABD3I4K0"/>
<evidence type="ECO:0008006" key="4">
    <source>
        <dbReference type="Google" id="ProtNLM"/>
    </source>
</evidence>
<feature type="region of interest" description="Disordered" evidence="1">
    <location>
        <begin position="353"/>
        <end position="401"/>
    </location>
</feature>
<feature type="compositionally biased region" description="Low complexity" evidence="1">
    <location>
        <begin position="381"/>
        <end position="390"/>
    </location>
</feature>
<organism evidence="2 3">
    <name type="scientific">Riccia sorocarpa</name>
    <dbReference type="NCBI Taxonomy" id="122646"/>
    <lineage>
        <taxon>Eukaryota</taxon>
        <taxon>Viridiplantae</taxon>
        <taxon>Streptophyta</taxon>
        <taxon>Embryophyta</taxon>
        <taxon>Marchantiophyta</taxon>
        <taxon>Marchantiopsida</taxon>
        <taxon>Marchantiidae</taxon>
        <taxon>Marchantiales</taxon>
        <taxon>Ricciaceae</taxon>
        <taxon>Riccia</taxon>
    </lineage>
</organism>
<proteinExistence type="predicted"/>
<reference evidence="2 3" key="1">
    <citation type="submission" date="2024-09" db="EMBL/GenBank/DDBJ databases">
        <title>Chromosome-scale assembly of Riccia sorocarpa.</title>
        <authorList>
            <person name="Paukszto L."/>
        </authorList>
    </citation>
    <scope>NUCLEOTIDE SEQUENCE [LARGE SCALE GENOMIC DNA]</scope>
    <source>
        <strain evidence="2">LP-2024</strain>
        <tissue evidence="2">Aerial parts of the thallus</tissue>
    </source>
</reference>
<accession>A0ABD3I4K0</accession>
<sequence>MSENIPLPTAIMQVVAEIKKTQEATPTITTLEMNRPAATVVEPVSLRPVSQPNPMDNLQAAIQLTTPEVTILPPVVTYTGLMNQVEMQQLQSVVTSPEKVCTTGMIPEVQVAAIENPLTVVKGPEQVQVVEQEAVVDTQPQEARPDKGKEVAAEEATPDANPVEAGVYRKAFTEEIADLCTDGPSLVQLRARFEPMGDPMRPWEYVAAHAKAPSLHMNKVIRNDMDQNLLPAREDLFALVKEMVEQRKRDQEELFSQVFTRNPVPRPGQLNPMREQLDELARCQYRFNCQFTRNIETGALLEIMYGLLDKADPTRKYFTEYEEKMNEMRRQLDRDQEFWFRSRRTDMGHAELRRQFFANSGGPSDPRSPRDRGTSQEEHGASGPSSSNAGPTPPESPGKSK</sequence>
<feature type="compositionally biased region" description="Basic and acidic residues" evidence="1">
    <location>
        <begin position="367"/>
        <end position="380"/>
    </location>
</feature>
<evidence type="ECO:0000256" key="1">
    <source>
        <dbReference type="SAM" id="MobiDB-lite"/>
    </source>
</evidence>
<dbReference type="Proteomes" id="UP001633002">
    <property type="component" value="Unassembled WGS sequence"/>
</dbReference>